<organism evidence="3 4">
    <name type="scientific">Thelohanellus kitauei</name>
    <name type="common">Myxosporean</name>
    <dbReference type="NCBI Taxonomy" id="669202"/>
    <lineage>
        <taxon>Eukaryota</taxon>
        <taxon>Metazoa</taxon>
        <taxon>Cnidaria</taxon>
        <taxon>Myxozoa</taxon>
        <taxon>Myxosporea</taxon>
        <taxon>Bivalvulida</taxon>
        <taxon>Platysporina</taxon>
        <taxon>Myxobolidae</taxon>
        <taxon>Thelohanellus</taxon>
    </lineage>
</organism>
<name>A0A0C2NAY8_THEKT</name>
<dbReference type="Proteomes" id="UP000031668">
    <property type="component" value="Unassembled WGS sequence"/>
</dbReference>
<evidence type="ECO:0000256" key="2">
    <source>
        <dbReference type="SAM" id="SignalP"/>
    </source>
</evidence>
<reference evidence="3 4" key="1">
    <citation type="journal article" date="2014" name="Genome Biol. Evol.">
        <title>The genome of the myxosporean Thelohanellus kitauei shows adaptations to nutrient acquisition within its fish host.</title>
        <authorList>
            <person name="Yang Y."/>
            <person name="Xiong J."/>
            <person name="Zhou Z."/>
            <person name="Huo F."/>
            <person name="Miao W."/>
            <person name="Ran C."/>
            <person name="Liu Y."/>
            <person name="Zhang J."/>
            <person name="Feng J."/>
            <person name="Wang M."/>
            <person name="Wang M."/>
            <person name="Wang L."/>
            <person name="Yao B."/>
        </authorList>
    </citation>
    <scope>NUCLEOTIDE SEQUENCE [LARGE SCALE GENOMIC DNA]</scope>
    <source>
        <strain evidence="3">Wuqing</strain>
    </source>
</reference>
<feature type="chain" id="PRO_5002169334" evidence="2">
    <location>
        <begin position="19"/>
        <end position="364"/>
    </location>
</feature>
<accession>A0A0C2NAY8</accession>
<gene>
    <name evidence="3" type="ORF">RF11_05346</name>
</gene>
<feature type="compositionally biased region" description="Polar residues" evidence="1">
    <location>
        <begin position="145"/>
        <end position="159"/>
    </location>
</feature>
<dbReference type="EMBL" id="JWZT01000794">
    <property type="protein sequence ID" value="KII73520.1"/>
    <property type="molecule type" value="Genomic_DNA"/>
</dbReference>
<evidence type="ECO:0000313" key="4">
    <source>
        <dbReference type="Proteomes" id="UP000031668"/>
    </source>
</evidence>
<feature type="region of interest" description="Disordered" evidence="1">
    <location>
        <begin position="145"/>
        <end position="216"/>
    </location>
</feature>
<sequence length="364" mass="41386">MILSLLIGWAAFLPPMRGLISFTNDTLNRTKDPIKPTNNLKPTKDQNPMIELLIPLHYMRGVPEHTKGLNHMKDPSHTNDLHHSNVFNHTIEIRCLKDLNHTKDHNHSKDHSIMKGLLSSKCSNFLVILFIVNYDYRSPFQQPYASSYPRNEPEFSQPQPHSPKRPPHRSGSSGESPEPPKGIENTYDSVSISGNESPTQPPKESNEPELIESTSSEISIESIHDDTEGPVDMSNSRLSTLMNTIRLVNTQNDRTKSKVNLPRGHILEGDVRYRAKISPSYEIISRKKMNLFMEGFDQYTTECGEISSRFGKALEHYDIDVDSPHRGSLTYKIQSTKDSLISNHSKLDKIKSRLCYIFKPNISL</sequence>
<evidence type="ECO:0000256" key="1">
    <source>
        <dbReference type="SAM" id="MobiDB-lite"/>
    </source>
</evidence>
<dbReference type="AlphaFoldDB" id="A0A0C2NAY8"/>
<keyword evidence="4" id="KW-1185">Reference proteome</keyword>
<feature type="signal peptide" evidence="2">
    <location>
        <begin position="1"/>
        <end position="18"/>
    </location>
</feature>
<evidence type="ECO:0000313" key="3">
    <source>
        <dbReference type="EMBL" id="KII73520.1"/>
    </source>
</evidence>
<comment type="caution">
    <text evidence="3">The sequence shown here is derived from an EMBL/GenBank/DDBJ whole genome shotgun (WGS) entry which is preliminary data.</text>
</comment>
<feature type="compositionally biased region" description="Polar residues" evidence="1">
    <location>
        <begin position="186"/>
        <end position="198"/>
    </location>
</feature>
<protein>
    <submittedName>
        <fullName evidence="3">Uncharacterized protein</fullName>
    </submittedName>
</protein>
<proteinExistence type="predicted"/>
<keyword evidence="2" id="KW-0732">Signal</keyword>